<evidence type="ECO:0000313" key="3">
    <source>
        <dbReference type="EMBL" id="KAK3734954.1"/>
    </source>
</evidence>
<dbReference type="InterPro" id="IPR006578">
    <property type="entry name" value="MADF-dom"/>
</dbReference>
<dbReference type="Pfam" id="PF02944">
    <property type="entry name" value="BESS"/>
    <property type="match status" value="1"/>
</dbReference>
<organism evidence="3 4">
    <name type="scientific">Elysia crispata</name>
    <name type="common">lettuce slug</name>
    <dbReference type="NCBI Taxonomy" id="231223"/>
    <lineage>
        <taxon>Eukaryota</taxon>
        <taxon>Metazoa</taxon>
        <taxon>Spiralia</taxon>
        <taxon>Lophotrochozoa</taxon>
        <taxon>Mollusca</taxon>
        <taxon>Gastropoda</taxon>
        <taxon>Heterobranchia</taxon>
        <taxon>Euthyneura</taxon>
        <taxon>Panpulmonata</taxon>
        <taxon>Sacoglossa</taxon>
        <taxon>Placobranchoidea</taxon>
        <taxon>Plakobranchidae</taxon>
        <taxon>Elysia</taxon>
    </lineage>
</organism>
<gene>
    <name evidence="3" type="ORF">RRG08_038978</name>
</gene>
<feature type="region of interest" description="Disordered" evidence="1">
    <location>
        <begin position="99"/>
        <end position="179"/>
    </location>
</feature>
<dbReference type="PANTHER" id="PTHR12243">
    <property type="entry name" value="MADF DOMAIN TRANSCRIPTION FACTOR"/>
    <property type="match status" value="1"/>
</dbReference>
<protein>
    <recommendedName>
        <fullName evidence="2">MADF domain-containing protein</fullName>
    </recommendedName>
</protein>
<dbReference type="GO" id="GO:0005667">
    <property type="term" value="C:transcription regulator complex"/>
    <property type="evidence" value="ECO:0007669"/>
    <property type="project" value="TreeGrafter"/>
</dbReference>
<dbReference type="GO" id="GO:0003677">
    <property type="term" value="F:DNA binding"/>
    <property type="evidence" value="ECO:0007669"/>
    <property type="project" value="InterPro"/>
</dbReference>
<name>A0AAE0Y6Z6_9GAST</name>
<feature type="compositionally biased region" description="Polar residues" evidence="1">
    <location>
        <begin position="130"/>
        <end position="148"/>
    </location>
</feature>
<dbReference type="GO" id="GO:0005634">
    <property type="term" value="C:nucleus"/>
    <property type="evidence" value="ECO:0007669"/>
    <property type="project" value="TreeGrafter"/>
</dbReference>
<feature type="compositionally biased region" description="Low complexity" evidence="1">
    <location>
        <begin position="117"/>
        <end position="129"/>
    </location>
</feature>
<dbReference type="EMBL" id="JAWDGP010006834">
    <property type="protein sequence ID" value="KAK3734954.1"/>
    <property type="molecule type" value="Genomic_DNA"/>
</dbReference>
<dbReference type="GO" id="GO:0006357">
    <property type="term" value="P:regulation of transcription by RNA polymerase II"/>
    <property type="evidence" value="ECO:0007669"/>
    <property type="project" value="TreeGrafter"/>
</dbReference>
<dbReference type="InterPro" id="IPR039353">
    <property type="entry name" value="TF_Adf1"/>
</dbReference>
<dbReference type="InterPro" id="IPR004210">
    <property type="entry name" value="BESS_motif"/>
</dbReference>
<evidence type="ECO:0000313" key="4">
    <source>
        <dbReference type="Proteomes" id="UP001283361"/>
    </source>
</evidence>
<evidence type="ECO:0000259" key="2">
    <source>
        <dbReference type="PROSITE" id="PS51029"/>
    </source>
</evidence>
<keyword evidence="4" id="KW-1185">Reference proteome</keyword>
<dbReference type="SMART" id="SM00595">
    <property type="entry name" value="MADF"/>
    <property type="match status" value="1"/>
</dbReference>
<feature type="domain" description="MADF" evidence="2">
    <location>
        <begin position="8"/>
        <end position="94"/>
    </location>
</feature>
<dbReference type="Pfam" id="PF10545">
    <property type="entry name" value="MADF_DNA_bdg"/>
    <property type="match status" value="1"/>
</dbReference>
<feature type="compositionally biased region" description="Acidic residues" evidence="1">
    <location>
        <begin position="107"/>
        <end position="116"/>
    </location>
</feature>
<dbReference type="Proteomes" id="UP001283361">
    <property type="component" value="Unassembled WGS sequence"/>
</dbReference>
<dbReference type="AlphaFoldDB" id="A0AAE0Y6Z6"/>
<feature type="compositionally biased region" description="Polar residues" evidence="1">
    <location>
        <begin position="156"/>
        <end position="166"/>
    </location>
</feature>
<accession>A0AAE0Y6Z6</accession>
<dbReference type="PROSITE" id="PS51029">
    <property type="entry name" value="MADF"/>
    <property type="match status" value="1"/>
</dbReference>
<proteinExistence type="predicted"/>
<dbReference type="PANTHER" id="PTHR12243:SF60">
    <property type="entry name" value="SI:CH211-15D5.12-RELATED"/>
    <property type="match status" value="1"/>
</dbReference>
<comment type="caution">
    <text evidence="3">The sequence shown here is derived from an EMBL/GenBank/DDBJ whole genome shotgun (WGS) entry which is preliminary data.</text>
</comment>
<sequence length="252" mass="28933">MNPEQVEAIISAVEKRQSIYDKTSPEDNNRNYINNKWKKNCRGNDEARKRWKKLRDYFQKTHRELITNKSGAAGGKKRKWYLYDRMLFILPFLSDRSTTTNVAPLSSDEDVLDSEDSTSQASTSSCPSTQRMDTPTPTLPDETNNQDPPATRPVRSDSTSQPQQSAAPRRPKLFPQHRAQQSQFEFEMLRAAQRLGEKKVETVETDEDEHFFKSLIPNIELLNTVDKMKCQAELHGCFKIRRGGKQQCCSSA</sequence>
<evidence type="ECO:0000256" key="1">
    <source>
        <dbReference type="SAM" id="MobiDB-lite"/>
    </source>
</evidence>
<reference evidence="3" key="1">
    <citation type="journal article" date="2023" name="G3 (Bethesda)">
        <title>A reference genome for the long-term kleptoplast-retaining sea slug Elysia crispata morphotype clarki.</title>
        <authorList>
            <person name="Eastman K.E."/>
            <person name="Pendleton A.L."/>
            <person name="Shaikh M.A."/>
            <person name="Suttiyut T."/>
            <person name="Ogas R."/>
            <person name="Tomko P."/>
            <person name="Gavelis G."/>
            <person name="Widhalm J.R."/>
            <person name="Wisecaver J.H."/>
        </authorList>
    </citation>
    <scope>NUCLEOTIDE SEQUENCE</scope>
    <source>
        <strain evidence="3">ECLA1</strain>
    </source>
</reference>